<dbReference type="SUPFAM" id="SSF46938">
    <property type="entry name" value="CRAL/TRIO N-terminal domain"/>
    <property type="match status" value="1"/>
</dbReference>
<dbReference type="STRING" id="53326.A0A016TCK1"/>
<dbReference type="Gene3D" id="2.60.120.680">
    <property type="entry name" value="GOLD domain"/>
    <property type="match status" value="1"/>
</dbReference>
<reference evidence="3" key="1">
    <citation type="journal article" date="2015" name="Nat. Genet.">
        <title>The genome and transcriptome of the zoonotic hookworm Ancylostoma ceylanicum identify infection-specific gene families.</title>
        <authorList>
            <person name="Schwarz E.M."/>
            <person name="Hu Y."/>
            <person name="Antoshechkin I."/>
            <person name="Miller M.M."/>
            <person name="Sternberg P.W."/>
            <person name="Aroian R.V."/>
        </authorList>
    </citation>
    <scope>NUCLEOTIDE SEQUENCE</scope>
    <source>
        <strain evidence="3">HY135</strain>
    </source>
</reference>
<dbReference type="SMART" id="SM00516">
    <property type="entry name" value="SEC14"/>
    <property type="match status" value="1"/>
</dbReference>
<comment type="caution">
    <text evidence="2">The sequence shown here is derived from an EMBL/GenBank/DDBJ whole genome shotgun (WGS) entry which is preliminary data.</text>
</comment>
<dbReference type="OrthoDB" id="1434354at2759"/>
<evidence type="ECO:0000313" key="2">
    <source>
        <dbReference type="EMBL" id="EYC00402.1"/>
    </source>
</evidence>
<dbReference type="SUPFAM" id="SSF52087">
    <property type="entry name" value="CRAL/TRIO domain"/>
    <property type="match status" value="2"/>
</dbReference>
<evidence type="ECO:0000259" key="1">
    <source>
        <dbReference type="PROSITE" id="PS50191"/>
    </source>
</evidence>
<dbReference type="AlphaFoldDB" id="A0A016TCK1"/>
<dbReference type="GO" id="GO:0005737">
    <property type="term" value="C:cytoplasm"/>
    <property type="evidence" value="ECO:0007669"/>
    <property type="project" value="TreeGrafter"/>
</dbReference>
<dbReference type="PANTHER" id="PTHR23324">
    <property type="entry name" value="SEC14 RELATED PROTEIN"/>
    <property type="match status" value="1"/>
</dbReference>
<accession>A0A016TCK1</accession>
<feature type="domain" description="CRAL-TRIO" evidence="1">
    <location>
        <begin position="105"/>
        <end position="281"/>
    </location>
</feature>
<dbReference type="InterPro" id="IPR051064">
    <property type="entry name" value="SEC14/CRAL-TRIO_domain"/>
</dbReference>
<name>A0A016TCK1_9BILA</name>
<sequence>MHNLITPEPFTEEIMEKARRLRSSLPLPACLDSPFFLARFLRAHGGDEDVARKRVEEYLSHRQTLGYADLSDMEIFTEFPIGKATYRRFCISRVDRSVRSGDVHVFVHKMEGTDLKEIMKVIPLSHVLHSYFMLHEVFGRAVAETEKRTGRPSSVVTILDLKGLNLSEFLNPLSAPVQLARLVVKVWSEYFSDNMCKLLLINPPGIVSLMFKVGEFRFDSRSWGKISKFNEKKNLFKISKFIMDSRTANKLAFLNDVSELQNYLEPQAIPEEYGGTMRDDSGYAQPPEGCTHPLLPVLSSEHRGCDDIWTDHGILKPPASKTYSIKSHQDSEIIKKCTQSGRLIWNFTISGDVDFEIVKRESGKEVQVWPKVTLTSLKLPEYGSVAVNPGEYVIRIRNPSTTWFPVKVTGAADFKAE</sequence>
<proteinExistence type="predicted"/>
<evidence type="ECO:0000313" key="3">
    <source>
        <dbReference type="Proteomes" id="UP000024635"/>
    </source>
</evidence>
<dbReference type="Proteomes" id="UP000024635">
    <property type="component" value="Unassembled WGS sequence"/>
</dbReference>
<dbReference type="InterPro" id="IPR036273">
    <property type="entry name" value="CRAL/TRIO_N_dom_sf"/>
</dbReference>
<gene>
    <name evidence="2" type="primary">Acey_s0116.g607</name>
    <name evidence="2" type="synonym">Acey-T03F7.7</name>
    <name evidence="2" type="ORF">Y032_0116g607</name>
</gene>
<keyword evidence="3" id="KW-1185">Reference proteome</keyword>
<dbReference type="CDD" id="cd00170">
    <property type="entry name" value="SEC14"/>
    <property type="match status" value="1"/>
</dbReference>
<dbReference type="InterPro" id="IPR001251">
    <property type="entry name" value="CRAL-TRIO_dom"/>
</dbReference>
<dbReference type="PROSITE" id="PS50191">
    <property type="entry name" value="CRAL_TRIO"/>
    <property type="match status" value="1"/>
</dbReference>
<dbReference type="InterPro" id="IPR036865">
    <property type="entry name" value="CRAL-TRIO_dom_sf"/>
</dbReference>
<dbReference type="Gene3D" id="3.40.525.10">
    <property type="entry name" value="CRAL-TRIO lipid binding domain"/>
    <property type="match status" value="1"/>
</dbReference>
<dbReference type="PANTHER" id="PTHR23324:SF86">
    <property type="entry name" value="CRAL-TRIO DOMAIN-CONTAINING PROTEIN"/>
    <property type="match status" value="1"/>
</dbReference>
<organism evidence="2 3">
    <name type="scientific">Ancylostoma ceylanicum</name>
    <dbReference type="NCBI Taxonomy" id="53326"/>
    <lineage>
        <taxon>Eukaryota</taxon>
        <taxon>Metazoa</taxon>
        <taxon>Ecdysozoa</taxon>
        <taxon>Nematoda</taxon>
        <taxon>Chromadorea</taxon>
        <taxon>Rhabditida</taxon>
        <taxon>Rhabditina</taxon>
        <taxon>Rhabditomorpha</taxon>
        <taxon>Strongyloidea</taxon>
        <taxon>Ancylostomatidae</taxon>
        <taxon>Ancylostomatinae</taxon>
        <taxon>Ancylostoma</taxon>
    </lineage>
</organism>
<dbReference type="EMBL" id="JARK01001452">
    <property type="protein sequence ID" value="EYC00402.1"/>
    <property type="molecule type" value="Genomic_DNA"/>
</dbReference>
<protein>
    <recommendedName>
        <fullName evidence="1">CRAL-TRIO domain-containing protein</fullName>
    </recommendedName>
</protein>